<comment type="similarity">
    <text evidence="1">Belongs to the short-chain dehydrogenases/reductases (SDR) family.</text>
</comment>
<dbReference type="PANTHER" id="PTHR43669">
    <property type="entry name" value="5-KETO-D-GLUCONATE 5-REDUCTASE"/>
    <property type="match status" value="1"/>
</dbReference>
<keyword evidence="2" id="KW-0560">Oxidoreductase</keyword>
<dbReference type="AlphaFoldDB" id="A0A417XTM5"/>
<evidence type="ECO:0000313" key="3">
    <source>
        <dbReference type="EMBL" id="RHW23676.1"/>
    </source>
</evidence>
<dbReference type="PANTHER" id="PTHR43669:SF3">
    <property type="entry name" value="ALCOHOL DEHYDROGENASE, PUTATIVE (AFU_ORTHOLOGUE AFUA_3G03445)-RELATED"/>
    <property type="match status" value="1"/>
</dbReference>
<protein>
    <submittedName>
        <fullName evidence="3">SDR family NAD(P)-dependent oxidoreductase</fullName>
    </submittedName>
</protein>
<accession>A0A417XTM5</accession>
<proteinExistence type="inferred from homology"/>
<dbReference type="Pfam" id="PF00106">
    <property type="entry name" value="adh_short"/>
    <property type="match status" value="1"/>
</dbReference>
<reference evidence="3 4" key="1">
    <citation type="submission" date="2018-09" db="EMBL/GenBank/DDBJ databases">
        <title>Genome sequencing of Nocardioides immobilis CCTCC AB 2017083 for comparison to Nocardioides silvaticus.</title>
        <authorList>
            <person name="Li C."/>
            <person name="Wang G."/>
        </authorList>
    </citation>
    <scope>NUCLEOTIDE SEQUENCE [LARGE SCALE GENOMIC DNA]</scope>
    <source>
        <strain evidence="3 4">CCTCC AB 2017083</strain>
    </source>
</reference>
<sequence length="217" mass="21998">MQSRGAIVVGAGPRIGAALALRLAEEGYDVGLVGLDTGVMDELVARIGEVGRSAFAAVADVADSDALAAAVQDLAASLGSVELLHFNPSWWRSKSPLSLTPQELAADVSFGVGGLLVALQAALPTMRAGSRITATGSVAADAPNVVAASLGVQKAGLRNLVQSIDLCLAGDGIRAASVTVDGVVQDEGVFSPEAIAEAITQVAGRDEDAWTPHVRHP</sequence>
<dbReference type="RefSeq" id="WP_118928693.1">
    <property type="nucleotide sequence ID" value="NZ_QXGH01000042.1"/>
</dbReference>
<evidence type="ECO:0000256" key="2">
    <source>
        <dbReference type="ARBA" id="ARBA00023002"/>
    </source>
</evidence>
<dbReference type="InterPro" id="IPR002347">
    <property type="entry name" value="SDR_fam"/>
</dbReference>
<name>A0A417XTM5_9ACTN</name>
<evidence type="ECO:0000256" key="1">
    <source>
        <dbReference type="ARBA" id="ARBA00006484"/>
    </source>
</evidence>
<dbReference type="SUPFAM" id="SSF51735">
    <property type="entry name" value="NAD(P)-binding Rossmann-fold domains"/>
    <property type="match status" value="1"/>
</dbReference>
<gene>
    <name evidence="3" type="ORF">D0Z08_28610</name>
</gene>
<dbReference type="InterPro" id="IPR036291">
    <property type="entry name" value="NAD(P)-bd_dom_sf"/>
</dbReference>
<dbReference type="Proteomes" id="UP000283644">
    <property type="component" value="Unassembled WGS sequence"/>
</dbReference>
<organism evidence="3 4">
    <name type="scientific">Nocardioides immobilis</name>
    <dbReference type="NCBI Taxonomy" id="2049295"/>
    <lineage>
        <taxon>Bacteria</taxon>
        <taxon>Bacillati</taxon>
        <taxon>Actinomycetota</taxon>
        <taxon>Actinomycetes</taxon>
        <taxon>Propionibacteriales</taxon>
        <taxon>Nocardioidaceae</taxon>
        <taxon>Nocardioides</taxon>
    </lineage>
</organism>
<dbReference type="EMBL" id="QXGH01000042">
    <property type="protein sequence ID" value="RHW23676.1"/>
    <property type="molecule type" value="Genomic_DNA"/>
</dbReference>
<dbReference type="OrthoDB" id="9799818at2"/>
<comment type="caution">
    <text evidence="3">The sequence shown here is derived from an EMBL/GenBank/DDBJ whole genome shotgun (WGS) entry which is preliminary data.</text>
</comment>
<evidence type="ECO:0000313" key="4">
    <source>
        <dbReference type="Proteomes" id="UP000283644"/>
    </source>
</evidence>
<dbReference type="Gene3D" id="3.40.50.720">
    <property type="entry name" value="NAD(P)-binding Rossmann-like Domain"/>
    <property type="match status" value="1"/>
</dbReference>
<dbReference type="GO" id="GO:0016491">
    <property type="term" value="F:oxidoreductase activity"/>
    <property type="evidence" value="ECO:0007669"/>
    <property type="project" value="UniProtKB-KW"/>
</dbReference>
<keyword evidence="4" id="KW-1185">Reference proteome</keyword>